<keyword evidence="2" id="KW-1185">Reference proteome</keyword>
<protein>
    <submittedName>
        <fullName evidence="1">Uncharacterized protein</fullName>
    </submittedName>
</protein>
<organism evidence="1 2">
    <name type="scientific">Naganishia adeliensis</name>
    <dbReference type="NCBI Taxonomy" id="92952"/>
    <lineage>
        <taxon>Eukaryota</taxon>
        <taxon>Fungi</taxon>
        <taxon>Dikarya</taxon>
        <taxon>Basidiomycota</taxon>
        <taxon>Agaricomycotina</taxon>
        <taxon>Tremellomycetes</taxon>
        <taxon>Filobasidiales</taxon>
        <taxon>Filobasidiaceae</taxon>
        <taxon>Naganishia</taxon>
    </lineage>
</organism>
<sequence>MSLCANRADGGQGTFKGDLTTCTEDSFVVPLPALVLCIGFLICFAMRRHYPGEKYDDPETVGMQPMNTGFLGKVKARFGGEKREAGITSVKGSRSGLNIGLSSLFLLLMTALFALHVLEMSRLDAALLGIGILPLVTVGLFFAIITMIIPTYATNALRRRARPHYYPWAIFMAIFLGGMAVVLGVKIHTLFRTGTLLGEK</sequence>
<reference evidence="1" key="1">
    <citation type="submission" date="2023-04" db="EMBL/GenBank/DDBJ databases">
        <title>Draft Genome sequencing of Naganishia species isolated from polar environments using Oxford Nanopore Technology.</title>
        <authorList>
            <person name="Leo P."/>
            <person name="Venkateswaran K."/>
        </authorList>
    </citation>
    <scope>NUCLEOTIDE SEQUENCE</scope>
    <source>
        <strain evidence="1">MNA-CCFEE 5262</strain>
    </source>
</reference>
<comment type="caution">
    <text evidence="1">The sequence shown here is derived from an EMBL/GenBank/DDBJ whole genome shotgun (WGS) entry which is preliminary data.</text>
</comment>
<name>A0ACC2W2D1_9TREE</name>
<accession>A0ACC2W2D1</accession>
<gene>
    <name evidence="1" type="ORF">QFC20_004230</name>
</gene>
<dbReference type="Proteomes" id="UP001230649">
    <property type="component" value="Unassembled WGS sequence"/>
</dbReference>
<evidence type="ECO:0000313" key="2">
    <source>
        <dbReference type="Proteomes" id="UP001230649"/>
    </source>
</evidence>
<feature type="non-terminal residue" evidence="1">
    <location>
        <position position="200"/>
    </location>
</feature>
<dbReference type="EMBL" id="JASBWS010000046">
    <property type="protein sequence ID" value="KAJ9105895.1"/>
    <property type="molecule type" value="Genomic_DNA"/>
</dbReference>
<proteinExistence type="predicted"/>
<evidence type="ECO:0000313" key="1">
    <source>
        <dbReference type="EMBL" id="KAJ9105895.1"/>
    </source>
</evidence>